<dbReference type="PANTHER" id="PTHR42928">
    <property type="entry name" value="TRICARBOXYLATE-BINDING PROTEIN"/>
    <property type="match status" value="1"/>
</dbReference>
<dbReference type="SUPFAM" id="SSF51735">
    <property type="entry name" value="NAD(P)-binding Rossmann-fold domains"/>
    <property type="match status" value="1"/>
</dbReference>
<keyword evidence="5" id="KW-1185">Reference proteome</keyword>
<reference evidence="4 5" key="1">
    <citation type="submission" date="2009-12" db="EMBL/GenBank/DDBJ databases">
        <title>The draft genome of Batrachochytrium dendrobatidis.</title>
        <authorList>
            <consortium name="US DOE Joint Genome Institute (JGI-PGF)"/>
            <person name="Kuo A."/>
            <person name="Salamov A."/>
            <person name="Schmutz J."/>
            <person name="Lucas S."/>
            <person name="Pitluck S."/>
            <person name="Rosenblum E."/>
            <person name="Stajich J."/>
            <person name="Eisen M."/>
            <person name="Grigoriev I.V."/>
        </authorList>
    </citation>
    <scope>NUCLEOTIDE SEQUENCE [LARGE SCALE GENOMIC DNA]</scope>
    <source>
        <strain evidence="5">JAM81 / FGSC 10211</strain>
    </source>
</reference>
<dbReference type="Proteomes" id="UP000007241">
    <property type="component" value="Unassembled WGS sequence"/>
</dbReference>
<evidence type="ECO:0000313" key="4">
    <source>
        <dbReference type="EMBL" id="EGF75805.1"/>
    </source>
</evidence>
<dbReference type="PANTHER" id="PTHR42928:SF3">
    <property type="entry name" value="UPF0065 PROTEIN YFLP"/>
    <property type="match status" value="1"/>
</dbReference>
<dbReference type="InterPro" id="IPR042100">
    <property type="entry name" value="Bug_dom1"/>
</dbReference>
<dbReference type="InParanoid" id="F4PG38"/>
<dbReference type="OrthoDB" id="9988102at2759"/>
<dbReference type="InterPro" id="IPR036291">
    <property type="entry name" value="NAD(P)-bd_dom_sf"/>
</dbReference>
<feature type="region of interest" description="Disordered" evidence="1">
    <location>
        <begin position="299"/>
        <end position="322"/>
    </location>
</feature>
<dbReference type="EMBL" id="GL883002">
    <property type="protein sequence ID" value="EGF75805.1"/>
    <property type="molecule type" value="Genomic_DNA"/>
</dbReference>
<dbReference type="InterPro" id="IPR008927">
    <property type="entry name" value="6-PGluconate_DH-like_C_sf"/>
</dbReference>
<dbReference type="InterPro" id="IPR005064">
    <property type="entry name" value="BUG"/>
</dbReference>
<dbReference type="AlphaFoldDB" id="F4PG38"/>
<accession>F4PG38</accession>
<organism evidence="4 5">
    <name type="scientific">Batrachochytrium dendrobatidis (strain JAM81 / FGSC 10211)</name>
    <name type="common">Frog chytrid fungus</name>
    <dbReference type="NCBI Taxonomy" id="684364"/>
    <lineage>
        <taxon>Eukaryota</taxon>
        <taxon>Fungi</taxon>
        <taxon>Fungi incertae sedis</taxon>
        <taxon>Chytridiomycota</taxon>
        <taxon>Chytridiomycota incertae sedis</taxon>
        <taxon>Chytridiomycetes</taxon>
        <taxon>Rhizophydiales</taxon>
        <taxon>Rhizophydiales incertae sedis</taxon>
        <taxon>Batrachochytrium</taxon>
    </lineage>
</organism>
<proteinExistence type="predicted"/>
<feature type="domain" description="Phosphogluconate dehydrogenase NAD-binding putative C-terminal" evidence="3">
    <location>
        <begin position="198"/>
        <end position="266"/>
    </location>
</feature>
<dbReference type="InterPro" id="IPR015814">
    <property type="entry name" value="Pgluconate_DH_NAD-bd_C"/>
</dbReference>
<evidence type="ECO:0008006" key="6">
    <source>
        <dbReference type="Google" id="ProtNLM"/>
    </source>
</evidence>
<evidence type="ECO:0000259" key="3">
    <source>
        <dbReference type="Pfam" id="PF09130"/>
    </source>
</evidence>
<protein>
    <recommendedName>
        <fullName evidence="6">Phosphogluconate dehydrogenase NAD-binding putative C-terminal domain-containing protein</fullName>
    </recommendedName>
</protein>
<name>F4PG38_BATDJ</name>
<dbReference type="InterPro" id="IPR006115">
    <property type="entry name" value="6PGDH_NADP-bd"/>
</dbReference>
<sequence length="621" mass="67642">MSSPIIGFIGLGEAAFHICSGLKGEGIDVIYSYDVQSEHPVAGPIIHQRSKEAGVILVGSLEELLKKSTTIFCATSAKYAVSIAKEVAEEINPEQIYIDLNSASPSVKKEVGSIINSKGGKFVDGAIMEPVPPHKHRVPILASGDGAKQLEQQLNEYGMRITFLNQDAGSSSAMKMCRSIFMKGFTALLLETLRASYKFGIDKEILKSIERTLTNQPFEELINLLITRTAIHAERRVTEMDEVINTLQDIQTSSRMSQQTKATLQEIINNDLKGFFSNTVPNSYTDVLEGLETIVIKNRGKKDDNGDGENEGTKNESTYPDKPVTFVAPSGAGGAFDTALRSFTKQLADTKIVEQQMTVEVKPGGGGSVFLAEYATQDVDNDYKLFLTSPTMLINHLKKDGNSPYGYQDTTPIATLFQDYGVIAVSADSQFSDLKSLFDYMKESPSEIAVAGGSAPGAVDHLSFLIPATDYGLDGVQVKYVPYDGKGESMTALLGGNADVLTSVASSVGEYLEAGNIKVLAVDAPERLPGVFADVPTMKELGINSDFAIWRGIFGPKNMSEDAKAYWEEKIAELVETDEWQAELTAKGWEHFHNDSAAFIEILQKQEKSIKKVLEQLGMTN</sequence>
<dbReference type="Gene3D" id="3.40.190.150">
    <property type="entry name" value="Bordetella uptake gene, domain 1"/>
    <property type="match status" value="1"/>
</dbReference>
<dbReference type="STRING" id="684364.F4PG38"/>
<dbReference type="GO" id="GO:0050661">
    <property type="term" value="F:NADP binding"/>
    <property type="evidence" value="ECO:0007669"/>
    <property type="project" value="InterPro"/>
</dbReference>
<dbReference type="Gene3D" id="1.10.1040.10">
    <property type="entry name" value="N-(1-d-carboxylethyl)-l-norvaline Dehydrogenase, domain 2"/>
    <property type="match status" value="1"/>
</dbReference>
<gene>
    <name evidence="4" type="ORF">BATDEDRAFT_29059</name>
</gene>
<dbReference type="Pfam" id="PF03401">
    <property type="entry name" value="TctC"/>
    <property type="match status" value="1"/>
</dbReference>
<evidence type="ECO:0000313" key="5">
    <source>
        <dbReference type="Proteomes" id="UP000007241"/>
    </source>
</evidence>
<dbReference type="HOGENOM" id="CLU_440027_0_0_1"/>
<dbReference type="Gene3D" id="3.40.50.720">
    <property type="entry name" value="NAD(P)-binding Rossmann-like Domain"/>
    <property type="match status" value="1"/>
</dbReference>
<evidence type="ECO:0000259" key="2">
    <source>
        <dbReference type="Pfam" id="PF03446"/>
    </source>
</evidence>
<dbReference type="SUPFAM" id="SSF48179">
    <property type="entry name" value="6-phosphogluconate dehydrogenase C-terminal domain-like"/>
    <property type="match status" value="1"/>
</dbReference>
<dbReference type="InterPro" id="IPR013328">
    <property type="entry name" value="6PGD_dom2"/>
</dbReference>
<dbReference type="Pfam" id="PF03446">
    <property type="entry name" value="NAD_binding_2"/>
    <property type="match status" value="1"/>
</dbReference>
<dbReference type="Pfam" id="PF09130">
    <property type="entry name" value="DUF1932"/>
    <property type="match status" value="1"/>
</dbReference>
<dbReference type="SUPFAM" id="SSF53850">
    <property type="entry name" value="Periplasmic binding protein-like II"/>
    <property type="match status" value="1"/>
</dbReference>
<feature type="domain" description="6-phosphogluconate dehydrogenase NADP-binding" evidence="2">
    <location>
        <begin position="6"/>
        <end position="125"/>
    </location>
</feature>
<dbReference type="CDD" id="cd07012">
    <property type="entry name" value="PBP2_Bug_TTT"/>
    <property type="match status" value="1"/>
</dbReference>
<dbReference type="Gene3D" id="3.40.190.10">
    <property type="entry name" value="Periplasmic binding protein-like II"/>
    <property type="match status" value="1"/>
</dbReference>
<evidence type="ECO:0000256" key="1">
    <source>
        <dbReference type="SAM" id="MobiDB-lite"/>
    </source>
</evidence>